<dbReference type="SUPFAM" id="SSF56801">
    <property type="entry name" value="Acetyl-CoA synthetase-like"/>
    <property type="match status" value="1"/>
</dbReference>
<dbReference type="GO" id="GO:0006085">
    <property type="term" value="P:acetyl-CoA biosynthetic process"/>
    <property type="evidence" value="ECO:0007669"/>
    <property type="project" value="TreeGrafter"/>
</dbReference>
<dbReference type="VEuPathDB" id="MicrosporidiaDB:NAPIS_ORF00154"/>
<dbReference type="PANTHER" id="PTHR24095:SF14">
    <property type="entry name" value="ACETYL-COENZYME A SYNTHETASE 1"/>
    <property type="match status" value="1"/>
</dbReference>
<organism evidence="2 3">
    <name type="scientific">Vairimorpha apis BRL 01</name>
    <dbReference type="NCBI Taxonomy" id="1037528"/>
    <lineage>
        <taxon>Eukaryota</taxon>
        <taxon>Fungi</taxon>
        <taxon>Fungi incertae sedis</taxon>
        <taxon>Microsporidia</taxon>
        <taxon>Nosematidae</taxon>
        <taxon>Vairimorpha</taxon>
    </lineage>
</organism>
<proteinExistence type="predicted"/>
<dbReference type="HOGENOM" id="CLU_000022_17_10_1"/>
<evidence type="ECO:0000259" key="1">
    <source>
        <dbReference type="Pfam" id="PF13193"/>
    </source>
</evidence>
<dbReference type="OrthoDB" id="1706066at2759"/>
<accession>T0LD96</accession>
<dbReference type="Gene3D" id="3.30.300.30">
    <property type="match status" value="1"/>
</dbReference>
<name>T0LD96_9MICR</name>
<evidence type="ECO:0000313" key="3">
    <source>
        <dbReference type="Proteomes" id="UP000053780"/>
    </source>
</evidence>
<dbReference type="AlphaFoldDB" id="T0LD96"/>
<sequence length="228" mass="25060">MARGILNDPRRYDTYFNSSGYYITGDEGYKDNQNLFWIRGRADDVINVSGHRLSTAEIESATCVDPYVSEAAVVPVDDEITGQAVCIFVVPKYVIKGDVNTVSGLMGNVNTVNVNTVSELKDTVNIMGNNVNEDTVNTINKDTVNKKTLNPTQEEIIKSVKQTLRNRIGKLVAPKNVYVVEGLPKTATGKIMRRVLRDVLSGRVPDDMSTCINVEVLKGINFSGGKVE</sequence>
<dbReference type="EMBL" id="KE646929">
    <property type="protein sequence ID" value="EQB62268.1"/>
    <property type="molecule type" value="Genomic_DNA"/>
</dbReference>
<dbReference type="GO" id="GO:0005829">
    <property type="term" value="C:cytosol"/>
    <property type="evidence" value="ECO:0007669"/>
    <property type="project" value="TreeGrafter"/>
</dbReference>
<dbReference type="PANTHER" id="PTHR24095">
    <property type="entry name" value="ACETYL-COENZYME A SYNTHETASE"/>
    <property type="match status" value="1"/>
</dbReference>
<dbReference type="Pfam" id="PF13193">
    <property type="entry name" value="AMP-binding_C"/>
    <property type="match status" value="2"/>
</dbReference>
<dbReference type="Gene3D" id="2.30.38.10">
    <property type="entry name" value="Luciferase, Domain 3"/>
    <property type="match status" value="1"/>
</dbReference>
<feature type="domain" description="AMP-binding enzyme C-terminal" evidence="1">
    <location>
        <begin position="152"/>
        <end position="190"/>
    </location>
</feature>
<dbReference type="InterPro" id="IPR045851">
    <property type="entry name" value="AMP-bd_C_sf"/>
</dbReference>
<keyword evidence="3" id="KW-1185">Reference proteome</keyword>
<gene>
    <name evidence="2" type="ORF">NAPIS_ORF00154</name>
</gene>
<dbReference type="GO" id="GO:0003987">
    <property type="term" value="F:acetate-CoA ligase activity"/>
    <property type="evidence" value="ECO:0007669"/>
    <property type="project" value="TreeGrafter"/>
</dbReference>
<reference evidence="2 3" key="1">
    <citation type="journal article" date="2013" name="BMC Genomics">
        <title>Genome sequencing and comparative genomics of honey bee microsporidia, Nosema apis reveal novel insights into host-parasite interactions.</title>
        <authorList>
            <person name="Chen Yp."/>
            <person name="Pettis J.S."/>
            <person name="Zhao Y."/>
            <person name="Liu X."/>
            <person name="Tallon L.J."/>
            <person name="Sadzewicz L.D."/>
            <person name="Li R."/>
            <person name="Zheng H."/>
            <person name="Huang S."/>
            <person name="Zhang X."/>
            <person name="Hamilton M.C."/>
            <person name="Pernal S.F."/>
            <person name="Melathopoulos A.P."/>
            <person name="Yan X."/>
            <person name="Evans J.D."/>
        </authorList>
    </citation>
    <scope>NUCLEOTIDE SEQUENCE [LARGE SCALE GENOMIC DNA]</scope>
    <source>
        <strain evidence="2 3">BRL 01</strain>
    </source>
</reference>
<protein>
    <submittedName>
        <fullName evidence="2">Acetyl-coenzyme a synthetase 2</fullName>
    </submittedName>
</protein>
<evidence type="ECO:0000313" key="2">
    <source>
        <dbReference type="EMBL" id="EQB62268.1"/>
    </source>
</evidence>
<feature type="domain" description="AMP-binding enzyme C-terminal" evidence="1">
    <location>
        <begin position="57"/>
        <end position="92"/>
    </location>
</feature>
<dbReference type="Proteomes" id="UP000053780">
    <property type="component" value="Unassembled WGS sequence"/>
</dbReference>
<dbReference type="InterPro" id="IPR025110">
    <property type="entry name" value="AMP-bd_C"/>
</dbReference>